<dbReference type="Gene3D" id="3.80.10.10">
    <property type="entry name" value="Ribonuclease Inhibitor"/>
    <property type="match status" value="1"/>
</dbReference>
<evidence type="ECO:0008006" key="3">
    <source>
        <dbReference type="Google" id="ProtNLM"/>
    </source>
</evidence>
<protein>
    <recommendedName>
        <fullName evidence="3">F-box domain-containing protein</fullName>
    </recommendedName>
</protein>
<dbReference type="InterPro" id="IPR032675">
    <property type="entry name" value="LRR_dom_sf"/>
</dbReference>
<proteinExistence type="predicted"/>
<evidence type="ECO:0000313" key="2">
    <source>
        <dbReference type="Proteomes" id="UP000313359"/>
    </source>
</evidence>
<keyword evidence="2" id="KW-1185">Reference proteome</keyword>
<dbReference type="Proteomes" id="UP000313359">
    <property type="component" value="Unassembled WGS sequence"/>
</dbReference>
<dbReference type="AlphaFoldDB" id="A0A5C2SJ02"/>
<dbReference type="SUPFAM" id="SSF52047">
    <property type="entry name" value="RNI-like"/>
    <property type="match status" value="1"/>
</dbReference>
<name>A0A5C2SJ02_9APHY</name>
<reference evidence="1" key="1">
    <citation type="journal article" date="2018" name="Genome Biol. Evol.">
        <title>Genomics and development of Lentinus tigrinus, a white-rot wood-decaying mushroom with dimorphic fruiting bodies.</title>
        <authorList>
            <person name="Wu B."/>
            <person name="Xu Z."/>
            <person name="Knudson A."/>
            <person name="Carlson A."/>
            <person name="Chen N."/>
            <person name="Kovaka S."/>
            <person name="LaButti K."/>
            <person name="Lipzen A."/>
            <person name="Pennachio C."/>
            <person name="Riley R."/>
            <person name="Schakwitz W."/>
            <person name="Umezawa K."/>
            <person name="Ohm R.A."/>
            <person name="Grigoriev I.V."/>
            <person name="Nagy L.G."/>
            <person name="Gibbons J."/>
            <person name="Hibbett D."/>
        </authorList>
    </citation>
    <scope>NUCLEOTIDE SEQUENCE [LARGE SCALE GENOMIC DNA]</scope>
    <source>
        <strain evidence="1">ALCF2SS1-6</strain>
    </source>
</reference>
<evidence type="ECO:0000313" key="1">
    <source>
        <dbReference type="EMBL" id="RPD63631.1"/>
    </source>
</evidence>
<dbReference type="OrthoDB" id="2756640at2759"/>
<accession>A0A5C2SJ02</accession>
<sequence>MPPCLPGELTDKIISLVPNGSEHSDHNTLLNCALVCQEWLPASRMALLHYIRLDSKAAYDSFVQHVLRSERIAHCLDSTHVLWIHEPPGVVESGNRGLPWSQRFIHDFAGHFLNLQKLSVWNVDWCALPPHPSIHIAISRFASLQQLDLHSCRLPSWHTVRRLLAALSPSLRSLIMWDVTCPASPHDPPALIYPTASAPSLTAFDFKCHWGDGDCFIPLLRWLSHTTTRHSLRHLIFVRPDDRLSSGYMAFLMAMAPVLTNLDVGLSVTSLCDVPFSELRSLQVLELGLTWSKASYWNDLSRLLPEIPSQLHAVAFSMFIARGELDKEADELLSETPIENHEMELLDDVLQGDNFQNLGRVEFRLFDRGYSDTTQCAEVEACVLEMVKRKLPHLVSRGILKIRSI</sequence>
<organism evidence="1 2">
    <name type="scientific">Lentinus tigrinus ALCF2SS1-6</name>
    <dbReference type="NCBI Taxonomy" id="1328759"/>
    <lineage>
        <taxon>Eukaryota</taxon>
        <taxon>Fungi</taxon>
        <taxon>Dikarya</taxon>
        <taxon>Basidiomycota</taxon>
        <taxon>Agaricomycotina</taxon>
        <taxon>Agaricomycetes</taxon>
        <taxon>Polyporales</taxon>
        <taxon>Polyporaceae</taxon>
        <taxon>Lentinus</taxon>
    </lineage>
</organism>
<gene>
    <name evidence="1" type="ORF">L227DRAFT_608208</name>
</gene>
<dbReference type="EMBL" id="ML122255">
    <property type="protein sequence ID" value="RPD63631.1"/>
    <property type="molecule type" value="Genomic_DNA"/>
</dbReference>